<comment type="caution">
    <text evidence="2">The sequence shown here is derived from an EMBL/GenBank/DDBJ whole genome shotgun (WGS) entry which is preliminary data.</text>
</comment>
<proteinExistence type="predicted"/>
<dbReference type="PANTHER" id="PTHR46609">
    <property type="entry name" value="EXONUCLEASE, PHAGE-TYPE/RECB, C-TERMINAL DOMAIN-CONTAINING PROTEIN"/>
    <property type="match status" value="1"/>
</dbReference>
<dbReference type="InterPro" id="IPR051703">
    <property type="entry name" value="NF-kappa-B_Signaling_Reg"/>
</dbReference>
<dbReference type="Proteomes" id="UP000290682">
    <property type="component" value="Unassembled WGS sequence"/>
</dbReference>
<dbReference type="InterPro" id="IPR011604">
    <property type="entry name" value="PDDEXK-like_dom_sf"/>
</dbReference>
<dbReference type="InterPro" id="IPR019080">
    <property type="entry name" value="YqaJ_viral_recombinase"/>
</dbReference>
<keyword evidence="2" id="KW-0540">Nuclease</keyword>
<dbReference type="SUPFAM" id="SSF52980">
    <property type="entry name" value="Restriction endonuclease-like"/>
    <property type="match status" value="1"/>
</dbReference>
<feature type="domain" description="YqaJ viral recombinase" evidence="1">
    <location>
        <begin position="9"/>
        <end position="150"/>
    </location>
</feature>
<keyword evidence="3" id="KW-1185">Reference proteome</keyword>
<dbReference type="CDD" id="cd22343">
    <property type="entry name" value="PDDEXK_lambda_exonuclease-like"/>
    <property type="match status" value="1"/>
</dbReference>
<dbReference type="Gene3D" id="3.90.320.10">
    <property type="match status" value="1"/>
</dbReference>
<evidence type="ECO:0000259" key="1">
    <source>
        <dbReference type="Pfam" id="PF09588"/>
    </source>
</evidence>
<accession>A0ABY0FDW8</accession>
<keyword evidence="2" id="KW-0378">Hydrolase</keyword>
<dbReference type="PANTHER" id="PTHR46609:SF6">
    <property type="entry name" value="EXONUCLEASE, PHAGE-TYPE_RECB, C-TERMINAL DOMAIN-CONTAINING PROTEIN-RELATED"/>
    <property type="match status" value="1"/>
</dbReference>
<sequence length="209" mass="23755">MIEQRTDAWREQRAGKITASRFADAIAMNSRTGKPTEARNTYMREIVAEILSGQAKPEISARSLEWGKDVEPFAREAYELERGLVVVESEFLLHPAHDFIGCSPDGLIGDDGGIEMKCPKDPQVHVKTMLECMPNDHIGQVQGCMLVTGRAWWDFVSYDPRETEPYRLYVERIPRDEAFIAELEAGLLLFWQDVQAAIQKIDRNMRIAA</sequence>
<dbReference type="InterPro" id="IPR011335">
    <property type="entry name" value="Restrct_endonuc-II-like"/>
</dbReference>
<evidence type="ECO:0000313" key="2">
    <source>
        <dbReference type="EMBL" id="RXZ42663.1"/>
    </source>
</evidence>
<dbReference type="GO" id="GO:0004527">
    <property type="term" value="F:exonuclease activity"/>
    <property type="evidence" value="ECO:0007669"/>
    <property type="project" value="UniProtKB-KW"/>
</dbReference>
<reference evidence="2 3" key="1">
    <citation type="submission" date="2018-10" db="EMBL/GenBank/DDBJ databases">
        <title>Draft genome of Fastidiocella sp. strain 375T, a bacterium isolated from a karstic cave dripping water.</title>
        <authorList>
            <person name="Coelho C."/>
            <person name="Verissimo A."/>
            <person name="Tiago I."/>
        </authorList>
    </citation>
    <scope>NUCLEOTIDE SEQUENCE [LARGE SCALE GENOMIC DNA]</scope>
    <source>
        <strain evidence="2 3">CAVE-375</strain>
    </source>
</reference>
<keyword evidence="2" id="KW-0269">Exonuclease</keyword>
<dbReference type="RefSeq" id="WP_129213452.1">
    <property type="nucleotide sequence ID" value="NZ_REGR01000014.1"/>
</dbReference>
<dbReference type="EMBL" id="REGR01000014">
    <property type="protein sequence ID" value="RXZ42663.1"/>
    <property type="molecule type" value="Genomic_DNA"/>
</dbReference>
<organism evidence="2 3">
    <name type="scientific">Crenobacter cavernae</name>
    <dbReference type="NCBI Taxonomy" id="2290923"/>
    <lineage>
        <taxon>Bacteria</taxon>
        <taxon>Pseudomonadati</taxon>
        <taxon>Pseudomonadota</taxon>
        <taxon>Betaproteobacteria</taxon>
        <taxon>Neisseriales</taxon>
        <taxon>Neisseriaceae</taxon>
        <taxon>Crenobacter</taxon>
    </lineage>
</organism>
<name>A0ABY0FDW8_9NEIS</name>
<dbReference type="Pfam" id="PF09588">
    <property type="entry name" value="YqaJ"/>
    <property type="match status" value="1"/>
</dbReference>
<protein>
    <submittedName>
        <fullName evidence="2">Exonuclease</fullName>
    </submittedName>
</protein>
<gene>
    <name evidence="2" type="ORF">EBB06_12265</name>
</gene>
<evidence type="ECO:0000313" key="3">
    <source>
        <dbReference type="Proteomes" id="UP000290682"/>
    </source>
</evidence>